<evidence type="ECO:0000259" key="4">
    <source>
        <dbReference type="PROSITE" id="PS51293"/>
    </source>
</evidence>
<dbReference type="GO" id="GO:0006357">
    <property type="term" value="P:regulation of transcription by RNA polymerase II"/>
    <property type="evidence" value="ECO:0007669"/>
    <property type="project" value="TreeGrafter"/>
</dbReference>
<dbReference type="GO" id="GO:0005634">
    <property type="term" value="C:nucleus"/>
    <property type="evidence" value="ECO:0007669"/>
    <property type="project" value="TreeGrafter"/>
</dbReference>
<accession>A0A0F7SIV5</accession>
<dbReference type="PROSITE" id="PS50090">
    <property type="entry name" value="MYB_LIKE"/>
    <property type="match status" value="1"/>
</dbReference>
<dbReference type="AlphaFoldDB" id="A0A0F7SIV5"/>
<dbReference type="CDD" id="cd00167">
    <property type="entry name" value="SANT"/>
    <property type="match status" value="1"/>
</dbReference>
<organism evidence="5">
    <name type="scientific">Phaffia rhodozyma</name>
    <name type="common">Yeast</name>
    <name type="synonym">Xanthophyllomyces dendrorhous</name>
    <dbReference type="NCBI Taxonomy" id="264483"/>
    <lineage>
        <taxon>Eukaryota</taxon>
        <taxon>Fungi</taxon>
        <taxon>Dikarya</taxon>
        <taxon>Basidiomycota</taxon>
        <taxon>Agaricomycotina</taxon>
        <taxon>Tremellomycetes</taxon>
        <taxon>Cystofilobasidiales</taxon>
        <taxon>Mrakiaceae</taxon>
        <taxon>Phaffia</taxon>
    </lineage>
</organism>
<dbReference type="InterPro" id="IPR055141">
    <property type="entry name" value="TADA2A_B-like_dom"/>
</dbReference>
<dbReference type="GO" id="GO:0003713">
    <property type="term" value="F:transcription coactivator activity"/>
    <property type="evidence" value="ECO:0007669"/>
    <property type="project" value="TreeGrafter"/>
</dbReference>
<dbReference type="Pfam" id="PF04433">
    <property type="entry name" value="SWIRM"/>
    <property type="match status" value="1"/>
</dbReference>
<feature type="region of interest" description="Disordered" evidence="2">
    <location>
        <begin position="708"/>
        <end position="750"/>
    </location>
</feature>
<sequence>MFNPNCKEGGKHKSWHPYRVVEQHSYPIYHEAWGADEELLLIEGLNLYGLGNWQDASEHVGTRTKEECREHYMEVWVGALEESLPAESREESRERIRLMGTGGLAERAQKGEISFDIDQESFLQRKKRRIEEMRTATRDISNLAAQKPLVSAPTNHEIAGFMPGRLDFEHEVAYDDAENTVKEMEFGLVFKYGGNEQPEDVVEDEDDDDKMEEVVLPVVVPSTQAPPNPPSVVPPTPLPPPTPTDAASSRMDLGEPDPDADGEGDDDDWGDDYSSMTAQKLPPPSFVQPPILSAGAGGSRSAGAKGLRGSSSKKAPPGKTAPPGFASPKVPPPGSSLPSYILAERERAASVGSSRDSATPEPSSISSTKTLPPGSTKTLPSSVTSRPIPSNSASGVSTPIEPSSLFLNQTISAPSFPSSSSTPQPVAASTKVPAAQPIVLSTDSPDYVEDEDDLEIKLAVLEIYNEKLDRRREVKNLIFQRGLTEHKKIMAAEKKRPPKDKGIIQKYKVFAKLQTAEDFEVFSEGLIYEQSLRTRISQLQTYRSKGITTVADAERYEILLESRTSGLQDVKSARGGANRISLGGQTSQVEVVKKEKNPYVAANGTRKPPQPLNLATSASLHLLNPAEQQLCSTLRILPKPYLMIKETLVREYARRGGNLRRREARGLIKIDVNKTAKIWDLLVDMGCFRQIDEVDGINVLGRGKNAPSPVGGVQMIPPPPESLSDPPEHPTVTTPELESMQDVIPSVPTA</sequence>
<dbReference type="GO" id="GO:0003682">
    <property type="term" value="F:chromatin binding"/>
    <property type="evidence" value="ECO:0007669"/>
    <property type="project" value="TreeGrafter"/>
</dbReference>
<dbReference type="EMBL" id="LN483124">
    <property type="protein sequence ID" value="CED82012.1"/>
    <property type="molecule type" value="Genomic_DNA"/>
</dbReference>
<dbReference type="Gene3D" id="1.10.10.10">
    <property type="entry name" value="Winged helix-like DNA-binding domain superfamily/Winged helix DNA-binding domain"/>
    <property type="match status" value="1"/>
</dbReference>
<dbReference type="PANTHER" id="PTHR12374:SF20">
    <property type="entry name" value="TRANSCRIPTIONAL ADAPTER 2-ALPHA"/>
    <property type="match status" value="1"/>
</dbReference>
<dbReference type="FunFam" id="1.10.10.10:FF:000087">
    <property type="entry name" value="Transcriptional adapter 2"/>
    <property type="match status" value="1"/>
</dbReference>
<feature type="compositionally biased region" description="Polar residues" evidence="2">
    <location>
        <begin position="351"/>
        <end position="401"/>
    </location>
</feature>
<dbReference type="SUPFAM" id="SSF46689">
    <property type="entry name" value="Homeodomain-like"/>
    <property type="match status" value="2"/>
</dbReference>
<dbReference type="SMART" id="SM00717">
    <property type="entry name" value="SANT"/>
    <property type="match status" value="1"/>
</dbReference>
<dbReference type="InterPro" id="IPR009057">
    <property type="entry name" value="Homeodomain-like_sf"/>
</dbReference>
<dbReference type="Pfam" id="PF00249">
    <property type="entry name" value="Myb_DNA-binding"/>
    <property type="match status" value="1"/>
</dbReference>
<evidence type="ECO:0000259" key="3">
    <source>
        <dbReference type="PROSITE" id="PS50090"/>
    </source>
</evidence>
<feature type="compositionally biased region" description="Acidic residues" evidence="2">
    <location>
        <begin position="254"/>
        <end position="271"/>
    </location>
</feature>
<feature type="region of interest" description="Disordered" evidence="2">
    <location>
        <begin position="220"/>
        <end position="401"/>
    </location>
</feature>
<feature type="compositionally biased region" description="Pro residues" evidence="2">
    <location>
        <begin position="224"/>
        <end position="243"/>
    </location>
</feature>
<dbReference type="InterPro" id="IPR001005">
    <property type="entry name" value="SANT/Myb"/>
</dbReference>
<dbReference type="InterPro" id="IPR036388">
    <property type="entry name" value="WH-like_DNA-bd_sf"/>
</dbReference>
<evidence type="ECO:0000256" key="1">
    <source>
        <dbReference type="ARBA" id="ARBA00023242"/>
    </source>
</evidence>
<dbReference type="InterPro" id="IPR017884">
    <property type="entry name" value="SANT_dom"/>
</dbReference>
<dbReference type="GO" id="GO:0070461">
    <property type="term" value="C:SAGA-type complex"/>
    <property type="evidence" value="ECO:0007669"/>
    <property type="project" value="TreeGrafter"/>
</dbReference>
<dbReference type="Pfam" id="PF22941">
    <property type="entry name" value="TADA2A-like_3rd"/>
    <property type="match status" value="1"/>
</dbReference>
<dbReference type="PANTHER" id="PTHR12374">
    <property type="entry name" value="TRANSCRIPTIONAL ADAPTOR 2 ADA2 -RELATED"/>
    <property type="match status" value="1"/>
</dbReference>
<feature type="compositionally biased region" description="Low complexity" evidence="2">
    <location>
        <begin position="301"/>
        <end position="326"/>
    </location>
</feature>
<reference evidence="5" key="1">
    <citation type="submission" date="2014-08" db="EMBL/GenBank/DDBJ databases">
        <authorList>
            <person name="Sharma Rahul"/>
            <person name="Thines Marco"/>
        </authorList>
    </citation>
    <scope>NUCLEOTIDE SEQUENCE</scope>
</reference>
<keyword evidence="1" id="KW-0539">Nucleus</keyword>
<evidence type="ECO:0000313" key="5">
    <source>
        <dbReference type="EMBL" id="CED82012.1"/>
    </source>
</evidence>
<dbReference type="InterPro" id="IPR007526">
    <property type="entry name" value="SWIRM"/>
</dbReference>
<dbReference type="GO" id="GO:0006338">
    <property type="term" value="P:chromatin remodeling"/>
    <property type="evidence" value="ECO:0007669"/>
    <property type="project" value="TreeGrafter"/>
</dbReference>
<proteinExistence type="predicted"/>
<feature type="domain" description="SANT" evidence="4">
    <location>
        <begin position="28"/>
        <end position="80"/>
    </location>
</feature>
<protein>
    <submittedName>
        <fullName evidence="5">Transcription coactivator</fullName>
    </submittedName>
</protein>
<dbReference type="PROSITE" id="PS51293">
    <property type="entry name" value="SANT"/>
    <property type="match status" value="1"/>
</dbReference>
<name>A0A0F7SIV5_PHARH</name>
<feature type="domain" description="Myb-like" evidence="3">
    <location>
        <begin position="33"/>
        <end position="76"/>
    </location>
</feature>
<evidence type="ECO:0000256" key="2">
    <source>
        <dbReference type="SAM" id="MobiDB-lite"/>
    </source>
</evidence>
<dbReference type="Gene3D" id="1.10.10.60">
    <property type="entry name" value="Homeodomain-like"/>
    <property type="match status" value="1"/>
</dbReference>